<evidence type="ECO:0000256" key="1">
    <source>
        <dbReference type="ARBA" id="ARBA00022737"/>
    </source>
</evidence>
<accession>A0A7R9ZZV5</accession>
<reference evidence="5" key="1">
    <citation type="submission" date="2021-01" db="EMBL/GenBank/DDBJ databases">
        <authorList>
            <person name="Corre E."/>
            <person name="Pelletier E."/>
            <person name="Niang G."/>
            <person name="Scheremetjew M."/>
            <person name="Finn R."/>
            <person name="Kale V."/>
            <person name="Holt S."/>
            <person name="Cochrane G."/>
            <person name="Meng A."/>
            <person name="Brown T."/>
            <person name="Cohen L."/>
        </authorList>
    </citation>
    <scope>NUCLEOTIDE SEQUENCE</scope>
    <source>
        <strain evidence="5">Pbaha01</strain>
    </source>
</reference>
<dbReference type="PROSITE" id="PS50222">
    <property type="entry name" value="EF_HAND_2"/>
    <property type="match status" value="3"/>
</dbReference>
<dbReference type="Gene3D" id="1.10.238.10">
    <property type="entry name" value="EF-hand"/>
    <property type="match status" value="1"/>
</dbReference>
<dbReference type="InterPro" id="IPR018247">
    <property type="entry name" value="EF_Hand_1_Ca_BS"/>
</dbReference>
<dbReference type="PROSITE" id="PS00018">
    <property type="entry name" value="EF_HAND_1"/>
    <property type="match status" value="3"/>
</dbReference>
<dbReference type="CDD" id="cd00051">
    <property type="entry name" value="EFh"/>
    <property type="match status" value="1"/>
</dbReference>
<dbReference type="GO" id="GO:0005509">
    <property type="term" value="F:calcium ion binding"/>
    <property type="evidence" value="ECO:0007669"/>
    <property type="project" value="InterPro"/>
</dbReference>
<organism evidence="5">
    <name type="scientific">Pyrodinium bahamense</name>
    <dbReference type="NCBI Taxonomy" id="73915"/>
    <lineage>
        <taxon>Eukaryota</taxon>
        <taxon>Sar</taxon>
        <taxon>Alveolata</taxon>
        <taxon>Dinophyceae</taxon>
        <taxon>Gonyaulacales</taxon>
        <taxon>Pyrocystaceae</taxon>
        <taxon>Pyrodinium</taxon>
    </lineage>
</organism>
<sequence>MTDKTLACFQKFDFDGDGKISRQELGAALKKLKPSVFSDESNVDALLQKVDKNRDGFIDYEEFVAWTQDETDLPLKALHADDLTSTHKDPPGYLFSLIDRNDDGVIDENEWEKWFEVLATLSEELGESEHLDFETVRGFTGNPDAEEDEVEDEDEEGVLDRGKWSNWMLSLHKVAGEDIAELIFEKGTLAGKVVLLQAQYPEAPQAAILEALNKKKGSTTSAGQWLSHCEKKGKWDAYDEEEEEEEDED</sequence>
<dbReference type="EMBL" id="HBEG01007071">
    <property type="protein sequence ID" value="CAD8348444.1"/>
    <property type="molecule type" value="Transcribed_RNA"/>
</dbReference>
<keyword evidence="1" id="KW-0677">Repeat</keyword>
<keyword evidence="2" id="KW-0106">Calcium</keyword>
<dbReference type="SUPFAM" id="SSF47473">
    <property type="entry name" value="EF-hand"/>
    <property type="match status" value="1"/>
</dbReference>
<dbReference type="SMART" id="SM00054">
    <property type="entry name" value="EFh"/>
    <property type="match status" value="3"/>
</dbReference>
<dbReference type="Pfam" id="PF13499">
    <property type="entry name" value="EF-hand_7"/>
    <property type="match status" value="1"/>
</dbReference>
<dbReference type="InterPro" id="IPR002048">
    <property type="entry name" value="EF_hand_dom"/>
</dbReference>
<gene>
    <name evidence="5" type="ORF">PBAH0796_LOCUS4183</name>
</gene>
<dbReference type="AlphaFoldDB" id="A0A7R9ZZV5"/>
<feature type="domain" description="EF-hand" evidence="4">
    <location>
        <begin position="86"/>
        <end position="121"/>
    </location>
</feature>
<evidence type="ECO:0000256" key="3">
    <source>
        <dbReference type="SAM" id="MobiDB-lite"/>
    </source>
</evidence>
<proteinExistence type="predicted"/>
<dbReference type="Pfam" id="PF13202">
    <property type="entry name" value="EF-hand_5"/>
    <property type="match status" value="1"/>
</dbReference>
<evidence type="ECO:0000256" key="2">
    <source>
        <dbReference type="ARBA" id="ARBA00022837"/>
    </source>
</evidence>
<feature type="compositionally biased region" description="Acidic residues" evidence="3">
    <location>
        <begin position="144"/>
        <end position="156"/>
    </location>
</feature>
<feature type="domain" description="EF-hand" evidence="4">
    <location>
        <begin position="38"/>
        <end position="73"/>
    </location>
</feature>
<name>A0A7R9ZZV5_9DINO</name>
<dbReference type="PANTHER" id="PTHR23050">
    <property type="entry name" value="CALCIUM BINDING PROTEIN"/>
    <property type="match status" value="1"/>
</dbReference>
<feature type="domain" description="EF-hand" evidence="4">
    <location>
        <begin position="1"/>
        <end position="35"/>
    </location>
</feature>
<dbReference type="InterPro" id="IPR050145">
    <property type="entry name" value="Centrin_CML-like"/>
</dbReference>
<dbReference type="InterPro" id="IPR011992">
    <property type="entry name" value="EF-hand-dom_pair"/>
</dbReference>
<protein>
    <recommendedName>
        <fullName evidence="4">EF-hand domain-containing protein</fullName>
    </recommendedName>
</protein>
<evidence type="ECO:0000259" key="4">
    <source>
        <dbReference type="PROSITE" id="PS50222"/>
    </source>
</evidence>
<evidence type="ECO:0000313" key="5">
    <source>
        <dbReference type="EMBL" id="CAD8348444.1"/>
    </source>
</evidence>
<feature type="region of interest" description="Disordered" evidence="3">
    <location>
        <begin position="137"/>
        <end position="156"/>
    </location>
</feature>